<evidence type="ECO:0000313" key="5">
    <source>
        <dbReference type="EMBL" id="PFX26272.1"/>
    </source>
</evidence>
<sequence>MGLTESTSWTSPENRADTLEQDGAGLEISALNEKSKRQKRKQDPGSAKIINEVNATPDVRAQDRNTTEHRFDGAKGHLGSENNNRPKSKNKKMLHAAKMVQQMTNVTTFLSSFKKESEYVFVEIPKHPDDRAADLGFTLHGGIDGPVIPGDLGIFIDKVIPGSLADNKLSPGDRILSINGLNITKVPLTSARQAVGKTRGVVKLYVRKAPRRQQIINQAIRKENEQDVPLFSNEQIEEFEDAFSVYDVRGTGKIKVGAVFPLIRSLGYNPPEAKVWVFMNELDLTANRKLKFEEFVRLMEALINDENEHEQPSLDSIRVFDPEELGYISSKDLKTALKSMPGSAHVRDFELRDILRKADPDRDGKINIQGPLNSSMVYLKALKTSLLGMYPSTLTQIASSYLDYLSVRFVIGEMFGTSLPVNKNGTIGVTSVEFNKTLVREMFEEFQFHLDNLETNLLAYDE</sequence>
<dbReference type="GO" id="GO:0005509">
    <property type="term" value="F:calcium ion binding"/>
    <property type="evidence" value="ECO:0007669"/>
    <property type="project" value="InterPro"/>
</dbReference>
<feature type="compositionally biased region" description="Polar residues" evidence="2">
    <location>
        <begin position="1"/>
        <end position="13"/>
    </location>
</feature>
<dbReference type="PANTHER" id="PTHR23048">
    <property type="entry name" value="MYOSIN LIGHT CHAIN 1, 3"/>
    <property type="match status" value="1"/>
</dbReference>
<gene>
    <name evidence="5" type="primary">CAM4</name>
    <name evidence="5" type="ORF">AWC38_SpisGene9065</name>
</gene>
<comment type="caution">
    <text evidence="5">The sequence shown here is derived from an EMBL/GenBank/DDBJ whole genome shotgun (WGS) entry which is preliminary data.</text>
</comment>
<dbReference type="PROSITE" id="PS50222">
    <property type="entry name" value="EF_HAND_2"/>
    <property type="match status" value="2"/>
</dbReference>
<evidence type="ECO:0000313" key="6">
    <source>
        <dbReference type="Proteomes" id="UP000225706"/>
    </source>
</evidence>
<dbReference type="InterPro" id="IPR002048">
    <property type="entry name" value="EF_hand_dom"/>
</dbReference>
<dbReference type="SMART" id="SM00228">
    <property type="entry name" value="PDZ"/>
    <property type="match status" value="1"/>
</dbReference>
<accession>A0A2B4SCL6</accession>
<dbReference type="Pfam" id="PF00595">
    <property type="entry name" value="PDZ"/>
    <property type="match status" value="1"/>
</dbReference>
<protein>
    <submittedName>
        <fullName evidence="5">Calmodulin-4</fullName>
    </submittedName>
</protein>
<dbReference type="Gene3D" id="2.30.42.10">
    <property type="match status" value="1"/>
</dbReference>
<evidence type="ECO:0000259" key="3">
    <source>
        <dbReference type="PROSITE" id="PS50106"/>
    </source>
</evidence>
<dbReference type="Pfam" id="PF13499">
    <property type="entry name" value="EF-hand_7"/>
    <property type="match status" value="1"/>
</dbReference>
<dbReference type="InterPro" id="IPR001478">
    <property type="entry name" value="PDZ"/>
</dbReference>
<feature type="domain" description="EF-hand" evidence="4">
    <location>
        <begin position="234"/>
        <end position="269"/>
    </location>
</feature>
<dbReference type="AlphaFoldDB" id="A0A2B4SCL6"/>
<feature type="compositionally biased region" description="Basic and acidic residues" evidence="2">
    <location>
        <begin position="60"/>
        <end position="75"/>
    </location>
</feature>
<dbReference type="Pfam" id="PF13833">
    <property type="entry name" value="EF-hand_8"/>
    <property type="match status" value="1"/>
</dbReference>
<dbReference type="FunFam" id="1.10.238.10:FF:000178">
    <property type="entry name" value="Calmodulin-2 A"/>
    <property type="match status" value="1"/>
</dbReference>
<dbReference type="InterPro" id="IPR011992">
    <property type="entry name" value="EF-hand-dom_pair"/>
</dbReference>
<dbReference type="PANTHER" id="PTHR23048:SF0">
    <property type="entry name" value="CALMODULIN LIKE 3"/>
    <property type="match status" value="1"/>
</dbReference>
<dbReference type="Gene3D" id="1.10.238.10">
    <property type="entry name" value="EF-hand"/>
    <property type="match status" value="1"/>
</dbReference>
<feature type="domain" description="EF-hand" evidence="4">
    <location>
        <begin position="270"/>
        <end position="305"/>
    </location>
</feature>
<dbReference type="SUPFAM" id="SSF50156">
    <property type="entry name" value="PDZ domain-like"/>
    <property type="match status" value="1"/>
</dbReference>
<evidence type="ECO:0000256" key="2">
    <source>
        <dbReference type="SAM" id="MobiDB-lite"/>
    </source>
</evidence>
<organism evidence="5 6">
    <name type="scientific">Stylophora pistillata</name>
    <name type="common">Smooth cauliflower coral</name>
    <dbReference type="NCBI Taxonomy" id="50429"/>
    <lineage>
        <taxon>Eukaryota</taxon>
        <taxon>Metazoa</taxon>
        <taxon>Cnidaria</taxon>
        <taxon>Anthozoa</taxon>
        <taxon>Hexacorallia</taxon>
        <taxon>Scleractinia</taxon>
        <taxon>Astrocoeniina</taxon>
        <taxon>Pocilloporidae</taxon>
        <taxon>Stylophora</taxon>
    </lineage>
</organism>
<dbReference type="OrthoDB" id="10033291at2759"/>
<evidence type="ECO:0000259" key="4">
    <source>
        <dbReference type="PROSITE" id="PS50222"/>
    </source>
</evidence>
<dbReference type="Proteomes" id="UP000225706">
    <property type="component" value="Unassembled WGS sequence"/>
</dbReference>
<dbReference type="InterPro" id="IPR036034">
    <property type="entry name" value="PDZ_sf"/>
</dbReference>
<feature type="domain" description="PDZ" evidence="3">
    <location>
        <begin position="121"/>
        <end position="210"/>
    </location>
</feature>
<dbReference type="GO" id="GO:0016460">
    <property type="term" value="C:myosin II complex"/>
    <property type="evidence" value="ECO:0007669"/>
    <property type="project" value="TreeGrafter"/>
</dbReference>
<dbReference type="SUPFAM" id="SSF47473">
    <property type="entry name" value="EF-hand"/>
    <property type="match status" value="1"/>
</dbReference>
<proteinExistence type="predicted"/>
<dbReference type="STRING" id="50429.A0A2B4SCL6"/>
<keyword evidence="1" id="KW-0677">Repeat</keyword>
<dbReference type="PROSITE" id="PS50106">
    <property type="entry name" value="PDZ"/>
    <property type="match status" value="1"/>
</dbReference>
<keyword evidence="6" id="KW-1185">Reference proteome</keyword>
<feature type="region of interest" description="Disordered" evidence="2">
    <location>
        <begin position="1"/>
        <end position="89"/>
    </location>
</feature>
<dbReference type="InterPro" id="IPR050230">
    <property type="entry name" value="CALM/Myosin/TropC-like"/>
</dbReference>
<reference evidence="6" key="1">
    <citation type="journal article" date="2017" name="bioRxiv">
        <title>Comparative analysis of the genomes of Stylophora pistillata and Acropora digitifera provides evidence for extensive differences between species of corals.</title>
        <authorList>
            <person name="Voolstra C.R."/>
            <person name="Li Y."/>
            <person name="Liew Y.J."/>
            <person name="Baumgarten S."/>
            <person name="Zoccola D."/>
            <person name="Flot J.-F."/>
            <person name="Tambutte S."/>
            <person name="Allemand D."/>
            <person name="Aranda M."/>
        </authorList>
    </citation>
    <scope>NUCLEOTIDE SEQUENCE [LARGE SCALE GENOMIC DNA]</scope>
</reference>
<evidence type="ECO:0000256" key="1">
    <source>
        <dbReference type="ARBA" id="ARBA00022737"/>
    </source>
</evidence>
<name>A0A2B4SCL6_STYPI</name>
<dbReference type="EMBL" id="LSMT01000130">
    <property type="protein sequence ID" value="PFX26272.1"/>
    <property type="molecule type" value="Genomic_DNA"/>
</dbReference>